<evidence type="ECO:0000313" key="3">
    <source>
        <dbReference type="EMBL" id="MFD1545510.1"/>
    </source>
</evidence>
<feature type="region of interest" description="Disordered" evidence="1">
    <location>
        <begin position="35"/>
        <end position="71"/>
    </location>
</feature>
<evidence type="ECO:0000313" key="4">
    <source>
        <dbReference type="Proteomes" id="UP001597097"/>
    </source>
</evidence>
<name>A0ABW4GRP3_9ACTN</name>
<dbReference type="EMBL" id="JBHUCM010000048">
    <property type="protein sequence ID" value="MFD1545510.1"/>
    <property type="molecule type" value="Genomic_DNA"/>
</dbReference>
<dbReference type="RefSeq" id="WP_219534055.1">
    <property type="nucleotide sequence ID" value="NZ_JAHKRM010000020.1"/>
</dbReference>
<dbReference type="Proteomes" id="UP001597097">
    <property type="component" value="Unassembled WGS sequence"/>
</dbReference>
<feature type="chain" id="PRO_5046126023" description="Ig-like domain-containing protein" evidence="2">
    <location>
        <begin position="35"/>
        <end position="478"/>
    </location>
</feature>
<gene>
    <name evidence="3" type="ORF">ACFSJ0_51315</name>
</gene>
<evidence type="ECO:0008006" key="5">
    <source>
        <dbReference type="Google" id="ProtNLM"/>
    </source>
</evidence>
<comment type="caution">
    <text evidence="3">The sequence shown here is derived from an EMBL/GenBank/DDBJ whole genome shotgun (WGS) entry which is preliminary data.</text>
</comment>
<evidence type="ECO:0000256" key="1">
    <source>
        <dbReference type="SAM" id="MobiDB-lite"/>
    </source>
</evidence>
<keyword evidence="4" id="KW-1185">Reference proteome</keyword>
<sequence>MKSSPLARKAAAFGASAAVLGAMVAGLAAAPAQASTQATAGKAGTAAASSKARPKVSVSTPKASSRDNDGSCPVKVDISANINVKLDGKTELAYRWLHGDGSKGKVKVLKLKGHGTKSVKIGQTLSFDEEVKGWEAVQVLGPRKVTSKKGYFSVTCQDAVVVDGDQLDKKKISVSAWADPSSYTGPCTPGDKINFVGRIKVSDPSWVKYRWVLDGRVVDYGKVGVRHSRTVSFGYSPRVSERGYAVLQVVGRDGRSSDRAYYRVTCENPAPSVRVSATNLVTATNNDGCKVGAHATINSTGRARVEYVWRVNGTAVDTDTVYFGREGSRNVELSDRVLSGDATKGGRITLTVSGPNNNDSISQSYAACVAPKPKITVSSITVGQRNDFCADKRGPGVDFKATISSSAPTTVKYYWVIDGKRENPDLERTVNGSVDVTWGIAGAQSANETKGSVSLVVVSPDAASSATTFSVTCPKSTV</sequence>
<feature type="signal peptide" evidence="2">
    <location>
        <begin position="1"/>
        <end position="34"/>
    </location>
</feature>
<proteinExistence type="predicted"/>
<organism evidence="3 4">
    <name type="scientific">Nonomuraea guangzhouensis</name>
    <dbReference type="NCBI Taxonomy" id="1291555"/>
    <lineage>
        <taxon>Bacteria</taxon>
        <taxon>Bacillati</taxon>
        <taxon>Actinomycetota</taxon>
        <taxon>Actinomycetes</taxon>
        <taxon>Streptosporangiales</taxon>
        <taxon>Streptosporangiaceae</taxon>
        <taxon>Nonomuraea</taxon>
    </lineage>
</organism>
<evidence type="ECO:0000256" key="2">
    <source>
        <dbReference type="SAM" id="SignalP"/>
    </source>
</evidence>
<accession>A0ABW4GRP3</accession>
<protein>
    <recommendedName>
        <fullName evidence="5">Ig-like domain-containing protein</fullName>
    </recommendedName>
</protein>
<reference evidence="4" key="1">
    <citation type="journal article" date="2019" name="Int. J. Syst. Evol. Microbiol.">
        <title>The Global Catalogue of Microorganisms (GCM) 10K type strain sequencing project: providing services to taxonomists for standard genome sequencing and annotation.</title>
        <authorList>
            <consortium name="The Broad Institute Genomics Platform"/>
            <consortium name="The Broad Institute Genome Sequencing Center for Infectious Disease"/>
            <person name="Wu L."/>
            <person name="Ma J."/>
        </authorList>
    </citation>
    <scope>NUCLEOTIDE SEQUENCE [LARGE SCALE GENOMIC DNA]</scope>
    <source>
        <strain evidence="4">CGMCC 1.15399</strain>
    </source>
</reference>
<feature type="compositionally biased region" description="Low complexity" evidence="1">
    <location>
        <begin position="35"/>
        <end position="51"/>
    </location>
</feature>
<keyword evidence="2" id="KW-0732">Signal</keyword>